<dbReference type="EMBL" id="JADOUF010000001">
    <property type="protein sequence ID" value="MBG6137062.1"/>
    <property type="molecule type" value="Genomic_DNA"/>
</dbReference>
<dbReference type="RefSeq" id="WP_197003969.1">
    <property type="nucleotide sequence ID" value="NZ_BONS01000022.1"/>
</dbReference>
<protein>
    <submittedName>
        <fullName evidence="1">Uncharacterized protein</fullName>
    </submittedName>
</protein>
<proteinExistence type="predicted"/>
<organism evidence="1 2">
    <name type="scientific">Longispora fulva</name>
    <dbReference type="NCBI Taxonomy" id="619741"/>
    <lineage>
        <taxon>Bacteria</taxon>
        <taxon>Bacillati</taxon>
        <taxon>Actinomycetota</taxon>
        <taxon>Actinomycetes</taxon>
        <taxon>Micromonosporales</taxon>
        <taxon>Micromonosporaceae</taxon>
        <taxon>Longispora</taxon>
    </lineage>
</organism>
<sequence>MVETLISTAASASPPAICGSGGAGFAVLWNNAANTAIRGQMLLGDGKKTGAEFAVSTTAAGEGTLPAAVGDIGTPGFTVAWLDTAARVVRTRRFDGHGVGIGDETQVNTSDVDTGFRPAIARLSNRDSVVAWVGTLGVRARIFGPDGAPKGGEIEVNDAGGVHVGPVRVTGTDANSFVVAWRGGENLAVAHVTARVRVFTLDGTTVGGDHVPNFSGFTGDMGMTFLSTFPGQDSGFVIARAAAQGPGTERVAIMSPFSSGGVQQPEFNLTHAADHTVAQSFAASALPLGSFVVTWAERFTPDQGDSTGDNVKARMCAGLPGQLITVPVAGAGNQTSPAVATGVMFDGQIRVGFAWIDDSVSGSAATVRAVRSRVFTDSFAEPF</sequence>
<accession>A0A8J7GI35</accession>
<dbReference type="AlphaFoldDB" id="A0A8J7GI35"/>
<evidence type="ECO:0000313" key="1">
    <source>
        <dbReference type="EMBL" id="MBG6137062.1"/>
    </source>
</evidence>
<evidence type="ECO:0000313" key="2">
    <source>
        <dbReference type="Proteomes" id="UP000622552"/>
    </source>
</evidence>
<name>A0A8J7GI35_9ACTN</name>
<reference evidence="1" key="1">
    <citation type="submission" date="2020-11" db="EMBL/GenBank/DDBJ databases">
        <title>Sequencing the genomes of 1000 actinobacteria strains.</title>
        <authorList>
            <person name="Klenk H.-P."/>
        </authorList>
    </citation>
    <scope>NUCLEOTIDE SEQUENCE</scope>
    <source>
        <strain evidence="1">DSM 45356</strain>
    </source>
</reference>
<keyword evidence="2" id="KW-1185">Reference proteome</keyword>
<dbReference type="Proteomes" id="UP000622552">
    <property type="component" value="Unassembled WGS sequence"/>
</dbReference>
<gene>
    <name evidence="1" type="ORF">IW245_003256</name>
</gene>
<comment type="caution">
    <text evidence="1">The sequence shown here is derived from an EMBL/GenBank/DDBJ whole genome shotgun (WGS) entry which is preliminary data.</text>
</comment>